<organism evidence="1 2">
    <name type="scientific">Lentilactobacillus parafarraginis DSM 18390 = JCM 14109</name>
    <dbReference type="NCBI Taxonomy" id="1423786"/>
    <lineage>
        <taxon>Bacteria</taxon>
        <taxon>Bacillati</taxon>
        <taxon>Bacillota</taxon>
        <taxon>Bacilli</taxon>
        <taxon>Lactobacillales</taxon>
        <taxon>Lactobacillaceae</taxon>
        <taxon>Lentilactobacillus</taxon>
    </lineage>
</organism>
<dbReference type="InterPro" id="IPR010035">
    <property type="entry name" value="Thi_S"/>
</dbReference>
<accession>A0A0R1YLZ7</accession>
<dbReference type="Gene3D" id="3.10.20.30">
    <property type="match status" value="1"/>
</dbReference>
<reference evidence="1 2" key="1">
    <citation type="journal article" date="2015" name="Genome Announc.">
        <title>Expanding the biotechnology potential of lactobacilli through comparative genomics of 213 strains and associated genera.</title>
        <authorList>
            <person name="Sun Z."/>
            <person name="Harris H.M."/>
            <person name="McCann A."/>
            <person name="Guo C."/>
            <person name="Argimon S."/>
            <person name="Zhang W."/>
            <person name="Yang X."/>
            <person name="Jeffery I.B."/>
            <person name="Cooney J.C."/>
            <person name="Kagawa T.F."/>
            <person name="Liu W."/>
            <person name="Song Y."/>
            <person name="Salvetti E."/>
            <person name="Wrobel A."/>
            <person name="Rasinkangas P."/>
            <person name="Parkhill J."/>
            <person name="Rea M.C."/>
            <person name="O'Sullivan O."/>
            <person name="Ritari J."/>
            <person name="Douillard F.P."/>
            <person name="Paul Ross R."/>
            <person name="Yang R."/>
            <person name="Briner A.E."/>
            <person name="Felis G.E."/>
            <person name="de Vos W.M."/>
            <person name="Barrangou R."/>
            <person name="Klaenhammer T.R."/>
            <person name="Caufield P.W."/>
            <person name="Cui Y."/>
            <person name="Zhang H."/>
            <person name="O'Toole P.W."/>
        </authorList>
    </citation>
    <scope>NUCLEOTIDE SEQUENCE [LARGE SCALE GENOMIC DNA]</scope>
    <source>
        <strain evidence="1 2">DSM 18390</strain>
    </source>
</reference>
<dbReference type="CDD" id="cd00565">
    <property type="entry name" value="Ubl_ThiS"/>
    <property type="match status" value="1"/>
</dbReference>
<comment type="caution">
    <text evidence="1">The sequence shown here is derived from an EMBL/GenBank/DDBJ whole genome shotgun (WGS) entry which is preliminary data.</text>
</comment>
<sequence>MMVTVNGQSEDVAGQTVLDFLKARKAPVENIVVERNGDIVHKAEFDKVTLESGDKIELISFVGGG</sequence>
<evidence type="ECO:0000313" key="1">
    <source>
        <dbReference type="EMBL" id="KRM40889.1"/>
    </source>
</evidence>
<dbReference type="AlphaFoldDB" id="A0A0R1YLZ7"/>
<dbReference type="Proteomes" id="UP000051010">
    <property type="component" value="Unassembled WGS sequence"/>
</dbReference>
<dbReference type="EMBL" id="AZFZ01000069">
    <property type="protein sequence ID" value="KRM40889.1"/>
    <property type="molecule type" value="Genomic_DNA"/>
</dbReference>
<dbReference type="InterPro" id="IPR003749">
    <property type="entry name" value="ThiS/MoaD-like"/>
</dbReference>
<proteinExistence type="predicted"/>
<dbReference type="InterPro" id="IPR016155">
    <property type="entry name" value="Mopterin_synth/thiamin_S_b"/>
</dbReference>
<gene>
    <name evidence="1" type="ORF">FD47_GL002567</name>
</gene>
<dbReference type="Pfam" id="PF02597">
    <property type="entry name" value="ThiS"/>
    <property type="match status" value="1"/>
</dbReference>
<name>A0A0R1YLZ7_9LACO</name>
<dbReference type="InterPro" id="IPR012675">
    <property type="entry name" value="Beta-grasp_dom_sf"/>
</dbReference>
<evidence type="ECO:0008006" key="3">
    <source>
        <dbReference type="Google" id="ProtNLM"/>
    </source>
</evidence>
<protein>
    <recommendedName>
        <fullName evidence="3">Thiamine biosynthesis protein ThiS</fullName>
    </recommendedName>
</protein>
<dbReference type="SUPFAM" id="SSF54285">
    <property type="entry name" value="MoaD/ThiS"/>
    <property type="match status" value="1"/>
</dbReference>
<evidence type="ECO:0000313" key="2">
    <source>
        <dbReference type="Proteomes" id="UP000051010"/>
    </source>
</evidence>
<dbReference type="PANTHER" id="PTHR34472">
    <property type="entry name" value="SULFUR CARRIER PROTEIN THIS"/>
    <property type="match status" value="1"/>
</dbReference>
<dbReference type="PATRIC" id="fig|1423786.4.peg.2688"/>
<dbReference type="PANTHER" id="PTHR34472:SF1">
    <property type="entry name" value="SULFUR CARRIER PROTEIN THIS"/>
    <property type="match status" value="1"/>
</dbReference>